<keyword evidence="5 14" id="KW-0812">Transmembrane</keyword>
<feature type="transmembrane region" description="Helical" evidence="14">
    <location>
        <begin position="147"/>
        <end position="164"/>
    </location>
</feature>
<keyword evidence="6 14" id="KW-0479">Metal-binding</keyword>
<reference evidence="19" key="1">
    <citation type="journal article" date="2020" name="mSystems">
        <title>Genome- and Community-Level Interaction Insights into Carbon Utilization and Element Cycling Functions of Hydrothermarchaeota in Hydrothermal Sediment.</title>
        <authorList>
            <person name="Zhou Z."/>
            <person name="Liu Y."/>
            <person name="Xu W."/>
            <person name="Pan J."/>
            <person name="Luo Z.H."/>
            <person name="Li M."/>
        </authorList>
    </citation>
    <scope>NUCLEOTIDE SEQUENCE [LARGE SCALE GENOMIC DNA]</scope>
    <source>
        <strain evidence="19">SpSt-82</strain>
    </source>
</reference>
<comment type="caution">
    <text evidence="19">The sequence shown here is derived from an EMBL/GenBank/DDBJ whole genome shotgun (WGS) entry which is preliminary data.</text>
</comment>
<keyword evidence="13 14" id="KW-0472">Membrane</keyword>
<name>A0A7V4TFE5_9BACT</name>
<evidence type="ECO:0000256" key="3">
    <source>
        <dbReference type="ARBA" id="ARBA00022475"/>
    </source>
</evidence>
<evidence type="ECO:0000256" key="13">
    <source>
        <dbReference type="ARBA" id="ARBA00023136"/>
    </source>
</evidence>
<evidence type="ECO:0000256" key="7">
    <source>
        <dbReference type="ARBA" id="ARBA00022737"/>
    </source>
</evidence>
<evidence type="ECO:0000313" key="19">
    <source>
        <dbReference type="EMBL" id="HGY38835.1"/>
    </source>
</evidence>
<dbReference type="CDD" id="cd06164">
    <property type="entry name" value="S2P-M50_SpoIVFB_CBS"/>
    <property type="match status" value="1"/>
</dbReference>
<evidence type="ECO:0000256" key="15">
    <source>
        <dbReference type="PIRSR" id="PIRSR006404-1"/>
    </source>
</evidence>
<accession>A0A7V4TFE5</accession>
<dbReference type="Pfam" id="PF00571">
    <property type="entry name" value="CBS"/>
    <property type="match status" value="2"/>
</dbReference>
<keyword evidence="8 14" id="KW-0378">Hydrolase</keyword>
<feature type="binding site" evidence="16">
    <location>
        <position position="167"/>
    </location>
    <ligand>
        <name>Zn(2+)</name>
        <dbReference type="ChEBI" id="CHEBI:29105"/>
        <note>catalytic</note>
    </ligand>
</feature>
<protein>
    <recommendedName>
        <fullName evidence="14">Zinc metalloprotease</fullName>
    </recommendedName>
</protein>
<keyword evidence="11 14" id="KW-0482">Metalloprotease</keyword>
<evidence type="ECO:0000256" key="17">
    <source>
        <dbReference type="PROSITE-ProRule" id="PRU00703"/>
    </source>
</evidence>
<feature type="transmembrane region" description="Helical" evidence="14">
    <location>
        <begin position="79"/>
        <end position="96"/>
    </location>
</feature>
<proteinExistence type="inferred from homology"/>
<feature type="binding site" evidence="16">
    <location>
        <position position="68"/>
    </location>
    <ligand>
        <name>Zn(2+)</name>
        <dbReference type="ChEBI" id="CHEBI:29105"/>
        <note>catalytic</note>
    </ligand>
</feature>
<dbReference type="InterPro" id="IPR016483">
    <property type="entry name" value="UCP006404_Pept_M50_CBS"/>
</dbReference>
<dbReference type="InterPro" id="IPR046342">
    <property type="entry name" value="CBS_dom_sf"/>
</dbReference>
<evidence type="ECO:0000256" key="9">
    <source>
        <dbReference type="ARBA" id="ARBA00022833"/>
    </source>
</evidence>
<evidence type="ECO:0000256" key="4">
    <source>
        <dbReference type="ARBA" id="ARBA00022670"/>
    </source>
</evidence>
<feature type="transmembrane region" description="Helical" evidence="14">
    <location>
        <begin position="108"/>
        <end position="127"/>
    </location>
</feature>
<dbReference type="RefSeq" id="WP_427365564.1">
    <property type="nucleotide sequence ID" value="NZ_CP187957.1"/>
</dbReference>
<keyword evidence="4 14" id="KW-0645">Protease</keyword>
<dbReference type="PROSITE" id="PS51371">
    <property type="entry name" value="CBS"/>
    <property type="match status" value="2"/>
</dbReference>
<feature type="binding site" evidence="16">
    <location>
        <position position="72"/>
    </location>
    <ligand>
        <name>Zn(2+)</name>
        <dbReference type="ChEBI" id="CHEBI:29105"/>
        <note>catalytic</note>
    </ligand>
</feature>
<evidence type="ECO:0000256" key="10">
    <source>
        <dbReference type="ARBA" id="ARBA00022989"/>
    </source>
</evidence>
<dbReference type="InterPro" id="IPR000644">
    <property type="entry name" value="CBS_dom"/>
</dbReference>
<evidence type="ECO:0000256" key="5">
    <source>
        <dbReference type="ARBA" id="ARBA00022692"/>
    </source>
</evidence>
<evidence type="ECO:0000256" key="1">
    <source>
        <dbReference type="ARBA" id="ARBA00004651"/>
    </source>
</evidence>
<dbReference type="Gene3D" id="3.10.580.10">
    <property type="entry name" value="CBS-domain"/>
    <property type="match status" value="2"/>
</dbReference>
<feature type="domain" description="CBS" evidence="18">
    <location>
        <begin position="253"/>
        <end position="310"/>
    </location>
</feature>
<evidence type="ECO:0000256" key="14">
    <source>
        <dbReference type="PIRNR" id="PIRNR006404"/>
    </source>
</evidence>
<evidence type="ECO:0000256" key="8">
    <source>
        <dbReference type="ARBA" id="ARBA00022801"/>
    </source>
</evidence>
<comment type="similarity">
    <text evidence="2 14">Belongs to the peptidase M50B family.</text>
</comment>
<dbReference type="InterPro" id="IPR008915">
    <property type="entry name" value="Peptidase_M50"/>
</dbReference>
<keyword evidence="3 14" id="KW-1003">Cell membrane</keyword>
<dbReference type="GO" id="GO:0046872">
    <property type="term" value="F:metal ion binding"/>
    <property type="evidence" value="ECO:0007669"/>
    <property type="project" value="UniProtKB-UniRule"/>
</dbReference>
<gene>
    <name evidence="19" type="ORF">ENW11_03365</name>
</gene>
<organism evidence="19">
    <name type="scientific">Candidatus Caldatribacterium saccharofermentans</name>
    <dbReference type="NCBI Taxonomy" id="1454753"/>
    <lineage>
        <taxon>Bacteria</taxon>
        <taxon>Pseudomonadati</taxon>
        <taxon>Atribacterota</taxon>
        <taxon>Atribacteria</taxon>
        <taxon>Atribacterales</taxon>
        <taxon>Candidatus Caldatribacteriaceae</taxon>
        <taxon>Candidatus Caldatribacterium</taxon>
    </lineage>
</organism>
<evidence type="ECO:0000256" key="6">
    <source>
        <dbReference type="ARBA" id="ARBA00022723"/>
    </source>
</evidence>
<dbReference type="PIRSF" id="PIRSF006404">
    <property type="entry name" value="UCP006404_Pept_M50_CBS"/>
    <property type="match status" value="1"/>
</dbReference>
<evidence type="ECO:0000259" key="18">
    <source>
        <dbReference type="PROSITE" id="PS51371"/>
    </source>
</evidence>
<dbReference type="PANTHER" id="PTHR39188:SF3">
    <property type="entry name" value="STAGE IV SPORULATION PROTEIN FB"/>
    <property type="match status" value="1"/>
</dbReference>
<dbReference type="AlphaFoldDB" id="A0A7V4TFE5"/>
<feature type="domain" description="CBS" evidence="18">
    <location>
        <begin position="319"/>
        <end position="374"/>
    </location>
</feature>
<dbReference type="Pfam" id="PF02163">
    <property type="entry name" value="Peptidase_M50"/>
    <property type="match status" value="2"/>
</dbReference>
<feature type="transmembrane region" description="Helical" evidence="14">
    <location>
        <begin position="20"/>
        <end position="42"/>
    </location>
</feature>
<dbReference type="SUPFAM" id="SSF54631">
    <property type="entry name" value="CBS-domain pair"/>
    <property type="match status" value="1"/>
</dbReference>
<evidence type="ECO:0000256" key="16">
    <source>
        <dbReference type="PIRSR" id="PIRSR006404-2"/>
    </source>
</evidence>
<dbReference type="SMART" id="SM00116">
    <property type="entry name" value="CBS"/>
    <property type="match status" value="2"/>
</dbReference>
<dbReference type="GO" id="GO:0006508">
    <property type="term" value="P:proteolysis"/>
    <property type="evidence" value="ECO:0007669"/>
    <property type="project" value="UniProtKB-KW"/>
</dbReference>
<dbReference type="EMBL" id="DTIY01000022">
    <property type="protein sequence ID" value="HGY38835.1"/>
    <property type="molecule type" value="Genomic_DNA"/>
</dbReference>
<keyword evidence="7" id="KW-0677">Repeat</keyword>
<feature type="transmembrane region" description="Helical" evidence="14">
    <location>
        <begin position="49"/>
        <end position="67"/>
    </location>
</feature>
<keyword evidence="12 17" id="KW-0129">CBS domain</keyword>
<dbReference type="PANTHER" id="PTHR39188">
    <property type="entry name" value="MEMBRANE-ASSOCIATED ZINC METALLOPROTEASE M50B"/>
    <property type="match status" value="1"/>
</dbReference>
<evidence type="ECO:0000256" key="2">
    <source>
        <dbReference type="ARBA" id="ARBA00007931"/>
    </source>
</evidence>
<evidence type="ECO:0000256" key="12">
    <source>
        <dbReference type="ARBA" id="ARBA00023122"/>
    </source>
</evidence>
<keyword evidence="10 14" id="KW-1133">Transmembrane helix</keyword>
<dbReference type="GO" id="GO:0008237">
    <property type="term" value="F:metallopeptidase activity"/>
    <property type="evidence" value="ECO:0007669"/>
    <property type="project" value="UniProtKB-UniRule"/>
</dbReference>
<comment type="cofactor">
    <cofactor evidence="14 16">
        <name>Zn(2+)</name>
        <dbReference type="ChEBI" id="CHEBI:29105"/>
    </cofactor>
    <text evidence="14 16">Binds 1 zinc ion per subunit.</text>
</comment>
<keyword evidence="9 14" id="KW-0862">Zinc</keyword>
<feature type="active site" evidence="15">
    <location>
        <position position="69"/>
    </location>
</feature>
<evidence type="ECO:0000256" key="11">
    <source>
        <dbReference type="ARBA" id="ARBA00023049"/>
    </source>
</evidence>
<comment type="subcellular location">
    <subcellularLocation>
        <location evidence="1 14">Cell membrane</location>
        <topology evidence="1 14">Multi-pass membrane protein</topology>
    </subcellularLocation>
</comment>
<sequence>MFGKRVDLFRLFGFEIRIDLSWVLLVVLVAWSLSTGLFPFRYEGLLMQIYWIMGTVGAIGLFLSIVFHEMAHSLVARRFGVPIKGITLFLFGGVAEMKGEPPSAKAEFVMALAGPLSSIILAAVFYGLSQIAKNAGWPEPVYGVIRYLAWINAILAAFNLIPAFPLDGGRMLRAALWGWKKNLRWATRVAAGIGSGFGLFLIFMGILQFFGGNFIGGMWWFFIGMFLRNAAQTSYTQLLVRKVLEGEPVERFMKKDPVTVPPSTTVEELVEDFIYRYQFKLFPVVEEGGQLRGCVTMKQVKDIPRQEWQTKTVGEIAVACSPQNSIDAKADALEALALMNRTGSSRLMVTEGNRLVGVISLKDMMKFFELKVELEP</sequence>
<dbReference type="GO" id="GO:0005886">
    <property type="term" value="C:plasma membrane"/>
    <property type="evidence" value="ECO:0007669"/>
    <property type="project" value="UniProtKB-SubCell"/>
</dbReference>